<feature type="transmembrane region" description="Helical" evidence="1">
    <location>
        <begin position="6"/>
        <end position="29"/>
    </location>
</feature>
<keyword evidence="4" id="KW-1185">Reference proteome</keyword>
<feature type="transmembrane region" description="Helical" evidence="1">
    <location>
        <begin position="86"/>
        <end position="107"/>
    </location>
</feature>
<keyword evidence="1" id="KW-0472">Membrane</keyword>
<feature type="transmembrane region" description="Helical" evidence="1">
    <location>
        <begin position="116"/>
        <end position="137"/>
    </location>
</feature>
<gene>
    <name evidence="3" type="ORF">B7P33_12770</name>
</gene>
<keyword evidence="1" id="KW-0812">Transmembrane</keyword>
<dbReference type="AlphaFoldDB" id="A0A2A4G6P0"/>
<organism evidence="3 4">
    <name type="scientific">Sediminicola luteus</name>
    <dbReference type="NCBI Taxonomy" id="319238"/>
    <lineage>
        <taxon>Bacteria</taxon>
        <taxon>Pseudomonadati</taxon>
        <taxon>Bacteroidota</taxon>
        <taxon>Flavobacteriia</taxon>
        <taxon>Flavobacteriales</taxon>
        <taxon>Flavobacteriaceae</taxon>
        <taxon>Sediminicola</taxon>
    </lineage>
</organism>
<protein>
    <recommendedName>
        <fullName evidence="2">Copper resistance protein D domain-containing protein</fullName>
    </recommendedName>
</protein>
<dbReference type="RefSeq" id="WP_097442854.1">
    <property type="nucleotide sequence ID" value="NZ_NBWU01000004.1"/>
</dbReference>
<dbReference type="InterPro" id="IPR008457">
    <property type="entry name" value="Cu-R_CopD_dom"/>
</dbReference>
<dbReference type="Proteomes" id="UP000219559">
    <property type="component" value="Unassembled WGS sequence"/>
</dbReference>
<name>A0A2A4G6P0_9FLAO</name>
<feature type="domain" description="Copper resistance protein D" evidence="2">
    <location>
        <begin position="46"/>
        <end position="111"/>
    </location>
</feature>
<reference evidence="3 4" key="1">
    <citation type="submission" date="2017-04" db="EMBL/GenBank/DDBJ databases">
        <title>A new member of the family Flavobacteriaceae isolated from ascidians.</title>
        <authorList>
            <person name="Chen L."/>
        </authorList>
    </citation>
    <scope>NUCLEOTIDE SEQUENCE [LARGE SCALE GENOMIC DNA]</scope>
    <source>
        <strain evidence="3 4">HQA918</strain>
    </source>
</reference>
<dbReference type="Pfam" id="PF05425">
    <property type="entry name" value="CopD"/>
    <property type="match status" value="1"/>
</dbReference>
<sequence length="143" mass="16005">MLKTVIFIHILCACIWTGGHLVLCLAVLPKALKKKDFDIIHNFETHYERVGIPALLGLVTTGIVMATQYAPAFFDFDIQDHYTRHILIKFVLLFCTLALAIHARFFLIPNKRLVPLAYHIIGVTSLSVLFTLVGFSVRAGGIL</sequence>
<dbReference type="GO" id="GO:0016020">
    <property type="term" value="C:membrane"/>
    <property type="evidence" value="ECO:0007669"/>
    <property type="project" value="InterPro"/>
</dbReference>
<dbReference type="EMBL" id="NBWU01000004">
    <property type="protein sequence ID" value="PCE64101.1"/>
    <property type="molecule type" value="Genomic_DNA"/>
</dbReference>
<evidence type="ECO:0000313" key="3">
    <source>
        <dbReference type="EMBL" id="PCE64101.1"/>
    </source>
</evidence>
<feature type="transmembrane region" description="Helical" evidence="1">
    <location>
        <begin position="50"/>
        <end position="74"/>
    </location>
</feature>
<comment type="caution">
    <text evidence="3">The sequence shown here is derived from an EMBL/GenBank/DDBJ whole genome shotgun (WGS) entry which is preliminary data.</text>
</comment>
<keyword evidence="1" id="KW-1133">Transmembrane helix</keyword>
<accession>A0A2A4G6P0</accession>
<evidence type="ECO:0000313" key="4">
    <source>
        <dbReference type="Proteomes" id="UP000219559"/>
    </source>
</evidence>
<proteinExistence type="predicted"/>
<evidence type="ECO:0000256" key="1">
    <source>
        <dbReference type="SAM" id="Phobius"/>
    </source>
</evidence>
<evidence type="ECO:0000259" key="2">
    <source>
        <dbReference type="Pfam" id="PF05425"/>
    </source>
</evidence>
<dbReference type="OrthoDB" id="1162754at2"/>